<dbReference type="InterPro" id="IPR013078">
    <property type="entry name" value="His_Pase_superF_clade-1"/>
</dbReference>
<dbReference type="InterPro" id="IPR029033">
    <property type="entry name" value="His_PPase_superfam"/>
</dbReference>
<dbReference type="EMBL" id="FNCY01000031">
    <property type="protein sequence ID" value="SDI80658.1"/>
    <property type="molecule type" value="Genomic_DNA"/>
</dbReference>
<reference evidence="1 2" key="1">
    <citation type="submission" date="2016-10" db="EMBL/GenBank/DDBJ databases">
        <authorList>
            <person name="de Groot N.N."/>
        </authorList>
    </citation>
    <scope>NUCLEOTIDE SEQUENCE [LARGE SCALE GENOMIC DNA]</scope>
    <source>
        <strain evidence="1 2">DSM 5885</strain>
    </source>
</reference>
<dbReference type="AlphaFoldDB" id="A0A1G8NKF5"/>
<organism evidence="1 2">
    <name type="scientific">Propionivibrio dicarboxylicus</name>
    <dbReference type="NCBI Taxonomy" id="83767"/>
    <lineage>
        <taxon>Bacteria</taxon>
        <taxon>Pseudomonadati</taxon>
        <taxon>Pseudomonadota</taxon>
        <taxon>Betaproteobacteria</taxon>
        <taxon>Rhodocyclales</taxon>
        <taxon>Rhodocyclaceae</taxon>
        <taxon>Propionivibrio</taxon>
    </lineage>
</organism>
<proteinExistence type="predicted"/>
<gene>
    <name evidence="1" type="ORF">SAMN05660652_04066</name>
</gene>
<dbReference type="Gene3D" id="3.40.50.1240">
    <property type="entry name" value="Phosphoglycerate mutase-like"/>
    <property type="match status" value="1"/>
</dbReference>
<keyword evidence="2" id="KW-1185">Reference proteome</keyword>
<name>A0A1G8NKF5_9RHOO</name>
<sequence>MEFHYLIFSGPTTPQMRSQRLSEFWGQGDIYAKDFGMESFDEFYSRVRVFLQRLRSISDDANIVVFTHGFLLQAILYQLENGFPESSSLVMKEIHERCFLRPIGNGEVIVFDKSELFGI</sequence>
<dbReference type="STRING" id="83767.SAMN05660652_04066"/>
<evidence type="ECO:0000313" key="2">
    <source>
        <dbReference type="Proteomes" id="UP000198607"/>
    </source>
</evidence>
<accession>A0A1G8NKF5</accession>
<dbReference type="SUPFAM" id="SSF53254">
    <property type="entry name" value="Phosphoglycerate mutase-like"/>
    <property type="match status" value="1"/>
</dbReference>
<dbReference type="Proteomes" id="UP000198607">
    <property type="component" value="Unassembled WGS sequence"/>
</dbReference>
<evidence type="ECO:0000313" key="1">
    <source>
        <dbReference type="EMBL" id="SDI80658.1"/>
    </source>
</evidence>
<dbReference type="Pfam" id="PF00300">
    <property type="entry name" value="His_Phos_1"/>
    <property type="match status" value="1"/>
</dbReference>
<protein>
    <submittedName>
        <fullName evidence="1">Histidine phosphatase superfamily (Branch 1)</fullName>
    </submittedName>
</protein>